<accession>A0ABM9DA40</accession>
<proteinExistence type="predicted"/>
<sequence length="339" mass="37719">MPRSVPFSPDLLASHCIIDARTPLEFAEDHLPGACNVPILTNAERVEIGTLYKQQGPQIARERGLQLTCHRFPAIVATIAELAAGRPALVYCWRGGLRSESVALLLEMAGYPAVKLSGGYKAFRGAVNACFENFQPPAPLVVLHGMTGSGKTEFLLRLAASGWSTVDLEGLARHRGSAFGSLGLGAQPSQKRFETLLWQAFQRCTPGRPIVLEGESKRIGRLTLPGNLYDVMAASCKVWCDVSVETRIGRLAAEYARKEYRRPMADALERIRKKLDGTGYAALRQALDAWDVRELAHGLVEQYYDRLYYRVRRWEPAATISLEEYDAAERQLDELCRRL</sequence>
<gene>
    <name evidence="3" type="ORF">GEAMG1_2253</name>
</gene>
<dbReference type="PANTHER" id="PTHR30401">
    <property type="entry name" value="TRNA 2-SELENOURIDINE SYNTHASE"/>
    <property type="match status" value="1"/>
</dbReference>
<keyword evidence="4" id="KW-1185">Reference proteome</keyword>
<dbReference type="SUPFAM" id="SSF52540">
    <property type="entry name" value="P-loop containing nucleoside triphosphate hydrolases"/>
    <property type="match status" value="1"/>
</dbReference>
<dbReference type="NCBIfam" id="NF008752">
    <property type="entry name" value="PRK11784.1-4"/>
    <property type="match status" value="1"/>
</dbReference>
<evidence type="ECO:0000256" key="1">
    <source>
        <dbReference type="ARBA" id="ARBA00023266"/>
    </source>
</evidence>
<dbReference type="Gene3D" id="3.40.50.300">
    <property type="entry name" value="P-loop containing nucleotide triphosphate hydrolases"/>
    <property type="match status" value="1"/>
</dbReference>
<dbReference type="InterPro" id="IPR058840">
    <property type="entry name" value="AAA_SelU"/>
</dbReference>
<dbReference type="SUPFAM" id="SSF52821">
    <property type="entry name" value="Rhodanese/Cell cycle control phosphatase"/>
    <property type="match status" value="1"/>
</dbReference>
<dbReference type="InterPro" id="IPR036873">
    <property type="entry name" value="Rhodanese-like_dom_sf"/>
</dbReference>
<reference evidence="3 4" key="1">
    <citation type="submission" date="2022-03" db="EMBL/GenBank/DDBJ databases">
        <authorList>
            <person name="Koch H."/>
        </authorList>
    </citation>
    <scope>NUCLEOTIDE SEQUENCE [LARGE SCALE GENOMIC DNA]</scope>
    <source>
        <strain evidence="3 4">G1</strain>
    </source>
</reference>
<dbReference type="PROSITE" id="PS50206">
    <property type="entry name" value="RHODANESE_3"/>
    <property type="match status" value="1"/>
</dbReference>
<dbReference type="PANTHER" id="PTHR30401:SF0">
    <property type="entry name" value="TRNA 2-SELENOURIDINE SYNTHASE"/>
    <property type="match status" value="1"/>
</dbReference>
<evidence type="ECO:0000259" key="2">
    <source>
        <dbReference type="PROSITE" id="PS50206"/>
    </source>
</evidence>
<dbReference type="RefSeq" id="WP_305732864.1">
    <property type="nucleotide sequence ID" value="NZ_OW150024.1"/>
</dbReference>
<organism evidence="3 4">
    <name type="scientific">Trichlorobacter ammonificans</name>
    <dbReference type="NCBI Taxonomy" id="2916410"/>
    <lineage>
        <taxon>Bacteria</taxon>
        <taxon>Pseudomonadati</taxon>
        <taxon>Thermodesulfobacteriota</taxon>
        <taxon>Desulfuromonadia</taxon>
        <taxon>Geobacterales</taxon>
        <taxon>Geobacteraceae</taxon>
        <taxon>Trichlorobacter</taxon>
    </lineage>
</organism>
<dbReference type="InterPro" id="IPR017582">
    <property type="entry name" value="SelU"/>
</dbReference>
<dbReference type="Proteomes" id="UP001295463">
    <property type="component" value="Chromosome"/>
</dbReference>
<dbReference type="InterPro" id="IPR001763">
    <property type="entry name" value="Rhodanese-like_dom"/>
</dbReference>
<name>A0ABM9DA40_9BACT</name>
<dbReference type="Pfam" id="PF26341">
    <property type="entry name" value="AAA_SelU"/>
    <property type="match status" value="1"/>
</dbReference>
<dbReference type="SMART" id="SM00450">
    <property type="entry name" value="RHOD"/>
    <property type="match status" value="1"/>
</dbReference>
<dbReference type="Pfam" id="PF00581">
    <property type="entry name" value="Rhodanese"/>
    <property type="match status" value="1"/>
</dbReference>
<evidence type="ECO:0000313" key="4">
    <source>
        <dbReference type="Proteomes" id="UP001295463"/>
    </source>
</evidence>
<dbReference type="NCBIfam" id="TIGR03167">
    <property type="entry name" value="tRNA_sel_U_synt"/>
    <property type="match status" value="1"/>
</dbReference>
<dbReference type="Gene3D" id="3.40.250.10">
    <property type="entry name" value="Rhodanese-like domain"/>
    <property type="match status" value="1"/>
</dbReference>
<feature type="domain" description="Rhodanese" evidence="2">
    <location>
        <begin position="11"/>
        <end position="132"/>
    </location>
</feature>
<protein>
    <submittedName>
        <fullName evidence="3">Selenophosphate-dependent tRNA 2-selenouridine synthase</fullName>
    </submittedName>
</protein>
<evidence type="ECO:0000313" key="3">
    <source>
        <dbReference type="EMBL" id="CAH2032089.1"/>
    </source>
</evidence>
<dbReference type="EMBL" id="OW150024">
    <property type="protein sequence ID" value="CAH2032089.1"/>
    <property type="molecule type" value="Genomic_DNA"/>
</dbReference>
<keyword evidence="1" id="KW-0711">Selenium</keyword>
<dbReference type="NCBIfam" id="NF008750">
    <property type="entry name" value="PRK11784.1-2"/>
    <property type="match status" value="1"/>
</dbReference>
<dbReference type="InterPro" id="IPR027417">
    <property type="entry name" value="P-loop_NTPase"/>
</dbReference>